<dbReference type="STRING" id="10195.A0A3M7SCY1"/>
<dbReference type="PANTHER" id="PTHR11662">
    <property type="entry name" value="SOLUTE CARRIER FAMILY 17"/>
    <property type="match status" value="1"/>
</dbReference>
<dbReference type="GO" id="GO:0006820">
    <property type="term" value="P:monoatomic anion transport"/>
    <property type="evidence" value="ECO:0007669"/>
    <property type="project" value="TreeGrafter"/>
</dbReference>
<sequence>MADKPPSFLLSIRFMLALLGFLAYATQYTQKINMSVAIVCMINNTALSLQNNGTELAHEKLSEETLYENSSVLIGKSGDPEMSLVEDKCGAVDKNKKPMKDGPFPWTKDMQGLILATYFIGYFITEIPGGYMSLKFGPKRVLAISLLTSSILTMALPFFARFHYTALLFVRFVIGLAH</sequence>
<organism evidence="7 8">
    <name type="scientific">Brachionus plicatilis</name>
    <name type="common">Marine rotifer</name>
    <name type="synonym">Brachionus muelleri</name>
    <dbReference type="NCBI Taxonomy" id="10195"/>
    <lineage>
        <taxon>Eukaryota</taxon>
        <taxon>Metazoa</taxon>
        <taxon>Spiralia</taxon>
        <taxon>Gnathifera</taxon>
        <taxon>Rotifera</taxon>
        <taxon>Eurotatoria</taxon>
        <taxon>Monogononta</taxon>
        <taxon>Pseudotrocha</taxon>
        <taxon>Ploima</taxon>
        <taxon>Brachionidae</taxon>
        <taxon>Brachionus</taxon>
    </lineage>
</organism>
<evidence type="ECO:0000313" key="7">
    <source>
        <dbReference type="EMBL" id="RNA33599.1"/>
    </source>
</evidence>
<keyword evidence="8" id="KW-1185">Reference proteome</keyword>
<proteinExistence type="predicted"/>
<feature type="non-terminal residue" evidence="7">
    <location>
        <position position="178"/>
    </location>
</feature>
<keyword evidence="3 5" id="KW-1133">Transmembrane helix</keyword>
<name>A0A3M7SCY1_BRAPC</name>
<reference evidence="7 8" key="1">
    <citation type="journal article" date="2018" name="Sci. Rep.">
        <title>Genomic signatures of local adaptation to the degree of environmental predictability in rotifers.</title>
        <authorList>
            <person name="Franch-Gras L."/>
            <person name="Hahn C."/>
            <person name="Garcia-Roger E.M."/>
            <person name="Carmona M.J."/>
            <person name="Serra M."/>
            <person name="Gomez A."/>
        </authorList>
    </citation>
    <scope>NUCLEOTIDE SEQUENCE [LARGE SCALE GENOMIC DNA]</scope>
    <source>
        <strain evidence="7">HYR1</strain>
    </source>
</reference>
<dbReference type="SUPFAM" id="SSF103473">
    <property type="entry name" value="MFS general substrate transporter"/>
    <property type="match status" value="1"/>
</dbReference>
<evidence type="ECO:0000256" key="3">
    <source>
        <dbReference type="ARBA" id="ARBA00022989"/>
    </source>
</evidence>
<dbReference type="Proteomes" id="UP000276133">
    <property type="component" value="Unassembled WGS sequence"/>
</dbReference>
<evidence type="ECO:0000256" key="2">
    <source>
        <dbReference type="ARBA" id="ARBA00022692"/>
    </source>
</evidence>
<feature type="domain" description="Major facilitator superfamily (MFS) profile" evidence="6">
    <location>
        <begin position="12"/>
        <end position="178"/>
    </location>
</feature>
<accession>A0A3M7SCY1</accession>
<keyword evidence="4 5" id="KW-0472">Membrane</keyword>
<dbReference type="Pfam" id="PF07690">
    <property type="entry name" value="MFS_1"/>
    <property type="match status" value="1"/>
</dbReference>
<evidence type="ECO:0000256" key="1">
    <source>
        <dbReference type="ARBA" id="ARBA00004141"/>
    </source>
</evidence>
<evidence type="ECO:0000256" key="4">
    <source>
        <dbReference type="ARBA" id="ARBA00023136"/>
    </source>
</evidence>
<keyword evidence="2 5" id="KW-0812">Transmembrane</keyword>
<feature type="transmembrane region" description="Helical" evidence="5">
    <location>
        <begin position="141"/>
        <end position="160"/>
    </location>
</feature>
<dbReference type="InterPro" id="IPR036259">
    <property type="entry name" value="MFS_trans_sf"/>
</dbReference>
<evidence type="ECO:0000313" key="8">
    <source>
        <dbReference type="Proteomes" id="UP000276133"/>
    </source>
</evidence>
<dbReference type="InterPro" id="IPR020846">
    <property type="entry name" value="MFS_dom"/>
</dbReference>
<comment type="subcellular location">
    <subcellularLocation>
        <location evidence="1">Membrane</location>
        <topology evidence="1">Multi-pass membrane protein</topology>
    </subcellularLocation>
</comment>
<feature type="transmembrane region" description="Helical" evidence="5">
    <location>
        <begin position="6"/>
        <end position="25"/>
    </location>
</feature>
<dbReference type="InterPro" id="IPR011701">
    <property type="entry name" value="MFS"/>
</dbReference>
<dbReference type="InterPro" id="IPR050382">
    <property type="entry name" value="MFS_Na/Anion_cotransporter"/>
</dbReference>
<dbReference type="PROSITE" id="PS50850">
    <property type="entry name" value="MFS"/>
    <property type="match status" value="1"/>
</dbReference>
<dbReference type="GO" id="GO:0022857">
    <property type="term" value="F:transmembrane transporter activity"/>
    <property type="evidence" value="ECO:0007669"/>
    <property type="project" value="InterPro"/>
</dbReference>
<dbReference type="EMBL" id="REGN01001612">
    <property type="protein sequence ID" value="RNA33599.1"/>
    <property type="molecule type" value="Genomic_DNA"/>
</dbReference>
<dbReference type="OrthoDB" id="2985014at2759"/>
<comment type="caution">
    <text evidence="7">The sequence shown here is derived from an EMBL/GenBank/DDBJ whole genome shotgun (WGS) entry which is preliminary data.</text>
</comment>
<dbReference type="AlphaFoldDB" id="A0A3M7SCY1"/>
<evidence type="ECO:0000259" key="6">
    <source>
        <dbReference type="PROSITE" id="PS50850"/>
    </source>
</evidence>
<dbReference type="Gene3D" id="1.20.1250.20">
    <property type="entry name" value="MFS general substrate transporter like domains"/>
    <property type="match status" value="1"/>
</dbReference>
<dbReference type="PANTHER" id="PTHR11662:SF399">
    <property type="entry name" value="FI19708P1-RELATED"/>
    <property type="match status" value="1"/>
</dbReference>
<protein>
    <submittedName>
        <fullName evidence="7">Sialin-like</fullName>
    </submittedName>
</protein>
<evidence type="ECO:0000256" key="5">
    <source>
        <dbReference type="SAM" id="Phobius"/>
    </source>
</evidence>
<gene>
    <name evidence="7" type="ORF">BpHYR1_045528</name>
</gene>
<dbReference type="GO" id="GO:0016020">
    <property type="term" value="C:membrane"/>
    <property type="evidence" value="ECO:0007669"/>
    <property type="project" value="UniProtKB-SubCell"/>
</dbReference>